<reference evidence="7 8" key="1">
    <citation type="journal article" date="2019" name="Genome Biol. Evol.">
        <title>Insights into the evolution of the New World diploid cottons (Gossypium, subgenus Houzingenia) based on genome sequencing.</title>
        <authorList>
            <person name="Grover C.E."/>
            <person name="Arick M.A. 2nd"/>
            <person name="Thrash A."/>
            <person name="Conover J.L."/>
            <person name="Sanders W.S."/>
            <person name="Peterson D.G."/>
            <person name="Frelichowski J.E."/>
            <person name="Scheffler J.A."/>
            <person name="Scheffler B.E."/>
            <person name="Wendel J.F."/>
        </authorList>
    </citation>
    <scope>NUCLEOTIDE SEQUENCE [LARGE SCALE GENOMIC DNA]</scope>
    <source>
        <strain evidence="7">4</strain>
        <tissue evidence="7">Leaf</tissue>
    </source>
</reference>
<gene>
    <name evidence="7" type="ORF">Golax_023113</name>
</gene>
<evidence type="ECO:0000256" key="2">
    <source>
        <dbReference type="ARBA" id="ARBA00022723"/>
    </source>
</evidence>
<evidence type="ECO:0000256" key="4">
    <source>
        <dbReference type="ARBA" id="ARBA00023002"/>
    </source>
</evidence>
<dbReference type="SUPFAM" id="SSF50129">
    <property type="entry name" value="GroES-like"/>
    <property type="match status" value="1"/>
</dbReference>
<keyword evidence="4" id="KW-0560">Oxidoreductase</keyword>
<dbReference type="GO" id="GO:0016616">
    <property type="term" value="F:oxidoreductase activity, acting on the CH-OH group of donors, NAD or NADP as acceptor"/>
    <property type="evidence" value="ECO:0007669"/>
    <property type="project" value="InterPro"/>
</dbReference>
<evidence type="ECO:0000259" key="6">
    <source>
        <dbReference type="Pfam" id="PF08240"/>
    </source>
</evidence>
<keyword evidence="3" id="KW-0862">Zinc</keyword>
<evidence type="ECO:0000256" key="3">
    <source>
        <dbReference type="ARBA" id="ARBA00022833"/>
    </source>
</evidence>
<dbReference type="Gene3D" id="3.90.180.10">
    <property type="entry name" value="Medium-chain alcohol dehydrogenases, catalytic domain"/>
    <property type="match status" value="2"/>
</dbReference>
<evidence type="ECO:0000313" key="7">
    <source>
        <dbReference type="EMBL" id="MBA0730503.1"/>
    </source>
</evidence>
<dbReference type="InterPro" id="IPR047109">
    <property type="entry name" value="CAD-like"/>
</dbReference>
<dbReference type="Pfam" id="PF08240">
    <property type="entry name" value="ADH_N"/>
    <property type="match status" value="1"/>
</dbReference>
<feature type="region of interest" description="Disordered" evidence="5">
    <location>
        <begin position="1"/>
        <end position="43"/>
    </location>
</feature>
<accession>A0A7J9B2R0</accession>
<evidence type="ECO:0000256" key="5">
    <source>
        <dbReference type="SAM" id="MobiDB-lite"/>
    </source>
</evidence>
<proteinExistence type="inferred from homology"/>
<comment type="similarity">
    <text evidence="1">Belongs to the zinc-containing alcohol dehydrogenase family.</text>
</comment>
<dbReference type="GO" id="GO:0046872">
    <property type="term" value="F:metal ion binding"/>
    <property type="evidence" value="ECO:0007669"/>
    <property type="project" value="UniProtKB-KW"/>
</dbReference>
<feature type="domain" description="Alcohol dehydrogenase-like N-terminal" evidence="6">
    <location>
        <begin position="92"/>
        <end position="137"/>
    </location>
</feature>
<protein>
    <recommendedName>
        <fullName evidence="6">Alcohol dehydrogenase-like N-terminal domain-containing protein</fullName>
    </recommendedName>
</protein>
<keyword evidence="2" id="KW-0479">Metal-binding</keyword>
<evidence type="ECO:0000313" key="8">
    <source>
        <dbReference type="Proteomes" id="UP000593574"/>
    </source>
</evidence>
<dbReference type="EMBL" id="JABEZV010445596">
    <property type="protein sequence ID" value="MBA0730503.1"/>
    <property type="molecule type" value="Genomic_DNA"/>
</dbReference>
<dbReference type="Gene3D" id="3.40.50.720">
    <property type="entry name" value="NAD(P)-binding Rossmann-like Domain"/>
    <property type="match status" value="1"/>
</dbReference>
<feature type="compositionally biased region" description="Basic and acidic residues" evidence="5">
    <location>
        <begin position="11"/>
        <end position="20"/>
    </location>
</feature>
<sequence length="185" mass="20183">MHCSQVIQDMPEWKDIHEIGESQTEGSKQSSKEKTPLSASDNDVIPLDDLERRIEQLELKCYRASEEKKRKIIELNITSDIDTDYGTTESEHEIVGDVTEIGSEVEKVKVGDKVGVGCMVGASHSCDNSMVANEPRCSIPDGMPLDSVAPLLCAGITIYSPLKYFELGEPGKHIGIVGLGHVAVN</sequence>
<dbReference type="InterPro" id="IPR013154">
    <property type="entry name" value="ADH-like_N"/>
</dbReference>
<dbReference type="PANTHER" id="PTHR42683">
    <property type="entry name" value="ALDEHYDE REDUCTASE"/>
    <property type="match status" value="1"/>
</dbReference>
<evidence type="ECO:0000256" key="1">
    <source>
        <dbReference type="ARBA" id="ARBA00008072"/>
    </source>
</evidence>
<keyword evidence="8" id="KW-1185">Reference proteome</keyword>
<dbReference type="InterPro" id="IPR011032">
    <property type="entry name" value="GroES-like_sf"/>
</dbReference>
<comment type="caution">
    <text evidence="7">The sequence shown here is derived from an EMBL/GenBank/DDBJ whole genome shotgun (WGS) entry which is preliminary data.</text>
</comment>
<name>A0A7J9B2R0_9ROSI</name>
<dbReference type="AlphaFoldDB" id="A0A7J9B2R0"/>
<organism evidence="7 8">
    <name type="scientific">Gossypium laxum</name>
    <dbReference type="NCBI Taxonomy" id="34288"/>
    <lineage>
        <taxon>Eukaryota</taxon>
        <taxon>Viridiplantae</taxon>
        <taxon>Streptophyta</taxon>
        <taxon>Embryophyta</taxon>
        <taxon>Tracheophyta</taxon>
        <taxon>Spermatophyta</taxon>
        <taxon>Magnoliopsida</taxon>
        <taxon>eudicotyledons</taxon>
        <taxon>Gunneridae</taxon>
        <taxon>Pentapetalae</taxon>
        <taxon>rosids</taxon>
        <taxon>malvids</taxon>
        <taxon>Malvales</taxon>
        <taxon>Malvaceae</taxon>
        <taxon>Malvoideae</taxon>
        <taxon>Gossypium</taxon>
    </lineage>
</organism>
<dbReference type="Proteomes" id="UP000593574">
    <property type="component" value="Unassembled WGS sequence"/>
</dbReference>